<evidence type="ECO:0000313" key="2">
    <source>
        <dbReference type="EnsemblMetazoa" id="AALFPA23_018516.P27167"/>
    </source>
</evidence>
<organism evidence="2 3">
    <name type="scientific">Aedes albopictus</name>
    <name type="common">Asian tiger mosquito</name>
    <name type="synonym">Stegomyia albopicta</name>
    <dbReference type="NCBI Taxonomy" id="7160"/>
    <lineage>
        <taxon>Eukaryota</taxon>
        <taxon>Metazoa</taxon>
        <taxon>Ecdysozoa</taxon>
        <taxon>Arthropoda</taxon>
        <taxon>Hexapoda</taxon>
        <taxon>Insecta</taxon>
        <taxon>Pterygota</taxon>
        <taxon>Neoptera</taxon>
        <taxon>Endopterygota</taxon>
        <taxon>Diptera</taxon>
        <taxon>Nematocera</taxon>
        <taxon>Culicoidea</taxon>
        <taxon>Culicidae</taxon>
        <taxon>Culicinae</taxon>
        <taxon>Aedini</taxon>
        <taxon>Aedes</taxon>
        <taxon>Stegomyia</taxon>
    </lineage>
</organism>
<proteinExistence type="predicted"/>
<dbReference type="RefSeq" id="XP_062714296.1">
    <property type="nucleotide sequence ID" value="XM_062858312.1"/>
</dbReference>
<accession>A0ABM1ZHD1</accession>
<dbReference type="PANTHER" id="PTHR21301">
    <property type="entry name" value="REVERSE TRANSCRIPTASE"/>
    <property type="match status" value="1"/>
</dbReference>
<feature type="domain" description="Reverse transcriptase" evidence="1">
    <location>
        <begin position="291"/>
        <end position="533"/>
    </location>
</feature>
<protein>
    <recommendedName>
        <fullName evidence="1">Reverse transcriptase domain-containing protein</fullName>
    </recommendedName>
</protein>
<dbReference type="PROSITE" id="PS50878">
    <property type="entry name" value="RT_POL"/>
    <property type="match status" value="1"/>
</dbReference>
<keyword evidence="3" id="KW-1185">Reference proteome</keyword>
<dbReference type="Proteomes" id="UP000069940">
    <property type="component" value="Unassembled WGS sequence"/>
</dbReference>
<dbReference type="CDD" id="cd00304">
    <property type="entry name" value="RT_like"/>
    <property type="match status" value="1"/>
</dbReference>
<dbReference type="EnsemblMetazoa" id="AALFPA23_018516.R27167">
    <property type="protein sequence ID" value="AALFPA23_018516.P27167"/>
    <property type="gene ID" value="AALFPA23_018516"/>
</dbReference>
<sequence>MKAARLRNRRLFLLNCRRTKIVPNCLNFDLTLDVENGESSVKLEKVVKKFKLKVVSVLIADCQRSLQKIKTSSASLRRQIDHALVQEDSTFFDACVKRKEESLYRQCNARETAKMDRLKTAKVCQMHKQDSWVANYSGSELPDFLVRTLQLGGNFNIPDRKNAPYVRMLSEIENCIQWDPHAETIRNDLCNAFINHINFIKQPFHDESEWIRKEMEKSRKFLRERTDLVITRADKGKQVVVITREEYDRKMNELVNDEETYEKVSRDPTMKTLRKINSMLDLWGREEWIDQATKHRLKIYHCNPPRIYGLPKTHKEDRPLRIICSTIGTVTYKCAKYVSSILNNIVGKTACHIVNSFDFVKEMRNVTIRNDTILVSLDVVSLFTNVPVDFAVESVMLRWEEIQEFTSIPKENFEEMLSLLLSSTFFQHQNQFFKQKFGVPMGSPLSPVVANITLERIESNALELLKQEDIIPIFFKRYVDDCLMAIRRQDISRIVEVFNSYHPRLQFTVEIEENGRLKFLDTIMRRTEKGITLEWTPKDVNGRFEDVEQE</sequence>
<evidence type="ECO:0000313" key="3">
    <source>
        <dbReference type="Proteomes" id="UP000069940"/>
    </source>
</evidence>
<name>A0ABM1ZHD1_AEDAL</name>
<dbReference type="PANTHER" id="PTHR21301:SF10">
    <property type="entry name" value="REVERSE TRANSCRIPTASE DOMAIN-CONTAINING PROTEIN"/>
    <property type="match status" value="1"/>
</dbReference>
<reference evidence="3" key="1">
    <citation type="journal article" date="2015" name="Proc. Natl. Acad. Sci. U.S.A.">
        <title>Genome sequence of the Asian Tiger mosquito, Aedes albopictus, reveals insights into its biology, genetics, and evolution.</title>
        <authorList>
            <person name="Chen X.G."/>
            <person name="Jiang X."/>
            <person name="Gu J."/>
            <person name="Xu M."/>
            <person name="Wu Y."/>
            <person name="Deng Y."/>
            <person name="Zhang C."/>
            <person name="Bonizzoni M."/>
            <person name="Dermauw W."/>
            <person name="Vontas J."/>
            <person name="Armbruster P."/>
            <person name="Huang X."/>
            <person name="Yang Y."/>
            <person name="Zhang H."/>
            <person name="He W."/>
            <person name="Peng H."/>
            <person name="Liu Y."/>
            <person name="Wu K."/>
            <person name="Chen J."/>
            <person name="Lirakis M."/>
            <person name="Topalis P."/>
            <person name="Van Leeuwen T."/>
            <person name="Hall A.B."/>
            <person name="Jiang X."/>
            <person name="Thorpe C."/>
            <person name="Mueller R.L."/>
            <person name="Sun C."/>
            <person name="Waterhouse R.M."/>
            <person name="Yan G."/>
            <person name="Tu Z.J."/>
            <person name="Fang X."/>
            <person name="James A.A."/>
        </authorList>
    </citation>
    <scope>NUCLEOTIDE SEQUENCE [LARGE SCALE GENOMIC DNA]</scope>
    <source>
        <strain evidence="3">Foshan</strain>
    </source>
</reference>
<dbReference type="Pfam" id="PF00078">
    <property type="entry name" value="RVT_1"/>
    <property type="match status" value="1"/>
</dbReference>
<dbReference type="InterPro" id="IPR000477">
    <property type="entry name" value="RT_dom"/>
</dbReference>
<dbReference type="GeneID" id="134291048"/>
<evidence type="ECO:0000259" key="1">
    <source>
        <dbReference type="PROSITE" id="PS50878"/>
    </source>
</evidence>
<dbReference type="InterPro" id="IPR043502">
    <property type="entry name" value="DNA/RNA_pol_sf"/>
</dbReference>
<dbReference type="SUPFAM" id="SSF56672">
    <property type="entry name" value="DNA/RNA polymerases"/>
    <property type="match status" value="1"/>
</dbReference>
<reference evidence="2" key="2">
    <citation type="submission" date="2025-05" db="UniProtKB">
        <authorList>
            <consortium name="EnsemblMetazoa"/>
        </authorList>
    </citation>
    <scope>IDENTIFICATION</scope>
    <source>
        <strain evidence="2">Foshan</strain>
    </source>
</reference>